<name>A0A7M5X7P2_9CNID</name>
<keyword evidence="1" id="KW-1133">Transmembrane helix</keyword>
<keyword evidence="1" id="KW-0812">Transmembrane</keyword>
<dbReference type="RefSeq" id="XP_066911482.1">
    <property type="nucleotide sequence ID" value="XM_067055381.1"/>
</dbReference>
<feature type="transmembrane region" description="Helical" evidence="1">
    <location>
        <begin position="98"/>
        <end position="117"/>
    </location>
</feature>
<organism evidence="2 3">
    <name type="scientific">Clytia hemisphaerica</name>
    <dbReference type="NCBI Taxonomy" id="252671"/>
    <lineage>
        <taxon>Eukaryota</taxon>
        <taxon>Metazoa</taxon>
        <taxon>Cnidaria</taxon>
        <taxon>Hydrozoa</taxon>
        <taxon>Hydroidolina</taxon>
        <taxon>Leptothecata</taxon>
        <taxon>Obeliida</taxon>
        <taxon>Clytiidae</taxon>
        <taxon>Clytia</taxon>
    </lineage>
</organism>
<proteinExistence type="predicted"/>
<dbReference type="Proteomes" id="UP000594262">
    <property type="component" value="Unplaced"/>
</dbReference>
<feature type="transmembrane region" description="Helical" evidence="1">
    <location>
        <begin position="24"/>
        <end position="45"/>
    </location>
</feature>
<dbReference type="GeneID" id="136798724"/>
<feature type="transmembrane region" description="Helical" evidence="1">
    <location>
        <begin position="163"/>
        <end position="181"/>
    </location>
</feature>
<evidence type="ECO:0000256" key="1">
    <source>
        <dbReference type="SAM" id="Phobius"/>
    </source>
</evidence>
<protein>
    <submittedName>
        <fullName evidence="2">Uncharacterized protein</fullName>
    </submittedName>
</protein>
<reference evidence="2" key="1">
    <citation type="submission" date="2021-01" db="UniProtKB">
        <authorList>
            <consortium name="EnsemblMetazoa"/>
        </authorList>
    </citation>
    <scope>IDENTIFICATION</scope>
</reference>
<keyword evidence="1" id="KW-0472">Membrane</keyword>
<feature type="transmembrane region" description="Helical" evidence="1">
    <location>
        <begin position="138"/>
        <end position="157"/>
    </location>
</feature>
<dbReference type="AlphaFoldDB" id="A0A7M5X7P2"/>
<evidence type="ECO:0000313" key="2">
    <source>
        <dbReference type="EnsemblMetazoa" id="CLYHEMP019102.1"/>
    </source>
</evidence>
<accession>A0A7M5X7P2</accession>
<sequence length="222" mass="25861">MAKISKKIFSPTQSTNTGELSTIYYFYVVYECILINIIGFVTLFFQCELQGIEYEFENKYGPQMNITQWEWDSLFGHYWLKHDLNCNTRAAHCSTYMIAGWLMIASVLQAFVNFDGLRQKLFPKTNNDVILPKSIKMICMYAFFVCDWYWVVLMYVFKDVVGWQQAIGSAVDIAIRLVFVMKPSLMFKKEENKDQLGDGVKSQVMDSKKLYGENGIKDQRNP</sequence>
<dbReference type="EnsemblMetazoa" id="CLYHEMT019102.1">
    <property type="protein sequence ID" value="CLYHEMP019102.1"/>
    <property type="gene ID" value="CLYHEMG019102"/>
</dbReference>
<keyword evidence="3" id="KW-1185">Reference proteome</keyword>
<evidence type="ECO:0000313" key="3">
    <source>
        <dbReference type="Proteomes" id="UP000594262"/>
    </source>
</evidence>